<dbReference type="EnsemblMetazoa" id="XM_022805806">
    <property type="protein sequence ID" value="XP_022661541"/>
    <property type="gene ID" value="LOC111250477"/>
</dbReference>
<keyword evidence="1" id="KW-0732">Signal</keyword>
<feature type="chain" id="PRO_5036401547" evidence="1">
    <location>
        <begin position="18"/>
        <end position="182"/>
    </location>
</feature>
<dbReference type="RefSeq" id="XP_022661541.1">
    <property type="nucleotide sequence ID" value="XM_022805806.1"/>
</dbReference>
<accession>A0A7M7K4X8</accession>
<keyword evidence="3" id="KW-1185">Reference proteome</keyword>
<feature type="signal peptide" evidence="1">
    <location>
        <begin position="1"/>
        <end position="17"/>
    </location>
</feature>
<proteinExistence type="predicted"/>
<evidence type="ECO:0000256" key="1">
    <source>
        <dbReference type="SAM" id="SignalP"/>
    </source>
</evidence>
<sequence length="182" mass="19947">MIRRLLIALAFIGAAFSFQRGDPHVACYTNDQESEFIEWWNECTALCSSTTAPYNLTRVVIEGATCGPTELFKCRVATEDPVQDKVELLGGQGECVYEGTEPTKSWIQKQYSPVITCFEATSIDSFAGWVNECTVNCSVKGLSELVVQTGKPCGKKRNLFGHMKGRCRTTSTDEGSIGSCSC</sequence>
<name>A0A7M7K4X8_VARDE</name>
<organism evidence="2 3">
    <name type="scientific">Varroa destructor</name>
    <name type="common">Honeybee mite</name>
    <dbReference type="NCBI Taxonomy" id="109461"/>
    <lineage>
        <taxon>Eukaryota</taxon>
        <taxon>Metazoa</taxon>
        <taxon>Ecdysozoa</taxon>
        <taxon>Arthropoda</taxon>
        <taxon>Chelicerata</taxon>
        <taxon>Arachnida</taxon>
        <taxon>Acari</taxon>
        <taxon>Parasitiformes</taxon>
        <taxon>Mesostigmata</taxon>
        <taxon>Gamasina</taxon>
        <taxon>Dermanyssoidea</taxon>
        <taxon>Varroidae</taxon>
        <taxon>Varroa</taxon>
    </lineage>
</organism>
<dbReference type="EnsemblMetazoa" id="XM_022805805">
    <property type="protein sequence ID" value="XP_022661540"/>
    <property type="gene ID" value="LOC111250477"/>
</dbReference>
<dbReference type="AlphaFoldDB" id="A0A7M7K4X8"/>
<dbReference type="InParanoid" id="A0A7M7K4X8"/>
<dbReference type="KEGG" id="vde:111250477"/>
<dbReference type="Proteomes" id="UP000594260">
    <property type="component" value="Unplaced"/>
</dbReference>
<evidence type="ECO:0000313" key="2">
    <source>
        <dbReference type="EnsemblMetazoa" id="XP_022661540"/>
    </source>
</evidence>
<dbReference type="RefSeq" id="XP_022661540.1">
    <property type="nucleotide sequence ID" value="XM_022805805.1"/>
</dbReference>
<evidence type="ECO:0000313" key="3">
    <source>
        <dbReference type="Proteomes" id="UP000594260"/>
    </source>
</evidence>
<protein>
    <submittedName>
        <fullName evidence="2">Uncharacterized protein</fullName>
    </submittedName>
</protein>
<reference evidence="2" key="1">
    <citation type="submission" date="2021-01" db="UniProtKB">
        <authorList>
            <consortium name="EnsemblMetazoa"/>
        </authorList>
    </citation>
    <scope>IDENTIFICATION</scope>
</reference>
<dbReference type="GeneID" id="111250477"/>